<evidence type="ECO:0000256" key="1">
    <source>
        <dbReference type="SAM" id="MobiDB-lite"/>
    </source>
</evidence>
<feature type="compositionally biased region" description="Basic and acidic residues" evidence="1">
    <location>
        <begin position="69"/>
        <end position="80"/>
    </location>
</feature>
<keyword evidence="2" id="KW-0812">Transmembrane</keyword>
<name>A0AA39CNE3_9EURO</name>
<dbReference type="PANTHER" id="PTHR35394:SF5">
    <property type="entry name" value="DUF3176 DOMAIN-CONTAINING PROTEIN"/>
    <property type="match status" value="1"/>
</dbReference>
<accession>A0AA39CNE3</accession>
<feature type="transmembrane region" description="Helical" evidence="2">
    <location>
        <begin position="113"/>
        <end position="133"/>
    </location>
</feature>
<comment type="caution">
    <text evidence="3">The sequence shown here is derived from an EMBL/GenBank/DDBJ whole genome shotgun (WGS) entry which is preliminary data.</text>
</comment>
<dbReference type="InterPro" id="IPR021514">
    <property type="entry name" value="DUF3176"/>
</dbReference>
<dbReference type="Proteomes" id="UP001172673">
    <property type="component" value="Unassembled WGS sequence"/>
</dbReference>
<evidence type="ECO:0000256" key="2">
    <source>
        <dbReference type="SAM" id="Phobius"/>
    </source>
</evidence>
<feature type="transmembrane region" description="Helical" evidence="2">
    <location>
        <begin position="212"/>
        <end position="230"/>
    </location>
</feature>
<evidence type="ECO:0000313" key="3">
    <source>
        <dbReference type="EMBL" id="KAJ9615758.1"/>
    </source>
</evidence>
<protein>
    <submittedName>
        <fullName evidence="3">Uncharacterized protein</fullName>
    </submittedName>
</protein>
<proteinExistence type="predicted"/>
<evidence type="ECO:0000313" key="4">
    <source>
        <dbReference type="Proteomes" id="UP001172673"/>
    </source>
</evidence>
<sequence>MAHSPQSYDDYVPQHDSHSTNETLEARPPSFTHSVPSSGPAVVEERQLGRENPIAATAGVENPPGTNRDLSKSEQRDVHKPTPLRTGGQGSTISAPARHGSTRTVLGSWSLEILSCLGSLVLLVAICIVLSQYNHKPSPSWPHNITLNTVISILATTFKALMLAATAEAISQTKWLWYRKAHPVSHIQRFEDASRGIPGSFRLLYIVRFKHFVVLGALITIIAIGTDPFFQQTVQYRACNVVNPRLNSSVPIAIMYKPAQALTNLDGASGPAPLDLAMQGAIMDGILNPGSKNTDINPVCQTGNCTFPLPYLSLGVCSSCTNTVYDLKSNCSIKPPEGSDAGGDLVCESSMPDGRQLNQTDYVYEVNRVVIRTDWIFEYSTWYNISRFNLLSYTRGPCTTDWQHGGERKPLTDCADVRTSSAQAANDTSFEWYNVVAASCELHYCLKTYNTTIEFGTLNETTVQTSDLRGTARDGELGRSDSGGLGLLVADPCWVNGTKRDFNDIVDGSWDDPNYMNVSFMLPTGLPGANRTVLRDCVRFVSEYGAAPLVDYFQSNLGIDGATGVTTGDFNDGNDNIGDVEFGSSFVAALYRNDTTSVGGLSDSLESLAVAMTSHMRLNDPDRTTVGGLVYDTTACVQVEWAWLAFPSAVLGISCLFLVWTILASSRDETAWKSSIYPVFFNALRTDEQDDLKVDKDLTEMKQDADTLHVRLPRRTIHRPIADGEEGEG</sequence>
<reference evidence="3" key="1">
    <citation type="submission" date="2022-10" db="EMBL/GenBank/DDBJ databases">
        <title>Culturing micro-colonial fungi from biological soil crusts in the Mojave desert and describing Neophaeococcomyces mojavensis, and introducing the new genera and species Taxawa tesnikishii.</title>
        <authorList>
            <person name="Kurbessoian T."/>
            <person name="Stajich J.E."/>
        </authorList>
    </citation>
    <scope>NUCLEOTIDE SEQUENCE</scope>
    <source>
        <strain evidence="3">TK_41</strain>
    </source>
</reference>
<gene>
    <name evidence="3" type="ORF">H2200_001835</name>
</gene>
<keyword evidence="2" id="KW-0472">Membrane</keyword>
<dbReference type="Pfam" id="PF11374">
    <property type="entry name" value="DUF3176"/>
    <property type="match status" value="1"/>
</dbReference>
<keyword evidence="2" id="KW-1133">Transmembrane helix</keyword>
<feature type="transmembrane region" description="Helical" evidence="2">
    <location>
        <begin position="641"/>
        <end position="663"/>
    </location>
</feature>
<organism evidence="3 4">
    <name type="scientific">Cladophialophora chaetospira</name>
    <dbReference type="NCBI Taxonomy" id="386627"/>
    <lineage>
        <taxon>Eukaryota</taxon>
        <taxon>Fungi</taxon>
        <taxon>Dikarya</taxon>
        <taxon>Ascomycota</taxon>
        <taxon>Pezizomycotina</taxon>
        <taxon>Eurotiomycetes</taxon>
        <taxon>Chaetothyriomycetidae</taxon>
        <taxon>Chaetothyriales</taxon>
        <taxon>Herpotrichiellaceae</taxon>
        <taxon>Cladophialophora</taxon>
    </lineage>
</organism>
<dbReference type="PANTHER" id="PTHR35394">
    <property type="entry name" value="DUF3176 DOMAIN-CONTAINING PROTEIN"/>
    <property type="match status" value="1"/>
</dbReference>
<dbReference type="EMBL" id="JAPDRK010000002">
    <property type="protein sequence ID" value="KAJ9615758.1"/>
    <property type="molecule type" value="Genomic_DNA"/>
</dbReference>
<dbReference type="AlphaFoldDB" id="A0AA39CNE3"/>
<feature type="transmembrane region" description="Helical" evidence="2">
    <location>
        <begin position="145"/>
        <end position="170"/>
    </location>
</feature>
<feature type="region of interest" description="Disordered" evidence="1">
    <location>
        <begin position="1"/>
        <end position="99"/>
    </location>
</feature>
<keyword evidence="4" id="KW-1185">Reference proteome</keyword>